<dbReference type="InParanoid" id="A0A067PZF8"/>
<dbReference type="Proteomes" id="UP000027265">
    <property type="component" value="Unassembled WGS sequence"/>
</dbReference>
<evidence type="ECO:0008006" key="3">
    <source>
        <dbReference type="Google" id="ProtNLM"/>
    </source>
</evidence>
<dbReference type="OrthoDB" id="3056038at2759"/>
<gene>
    <name evidence="1" type="ORF">JAAARDRAFT_657959</name>
</gene>
<proteinExistence type="predicted"/>
<dbReference type="AlphaFoldDB" id="A0A067PZF8"/>
<reference evidence="2" key="1">
    <citation type="journal article" date="2014" name="Proc. Natl. Acad. Sci. U.S.A.">
        <title>Extensive sampling of basidiomycete genomes demonstrates inadequacy of the white-rot/brown-rot paradigm for wood decay fungi.</title>
        <authorList>
            <person name="Riley R."/>
            <person name="Salamov A.A."/>
            <person name="Brown D.W."/>
            <person name="Nagy L.G."/>
            <person name="Floudas D."/>
            <person name="Held B.W."/>
            <person name="Levasseur A."/>
            <person name="Lombard V."/>
            <person name="Morin E."/>
            <person name="Otillar R."/>
            <person name="Lindquist E.A."/>
            <person name="Sun H."/>
            <person name="LaButti K.M."/>
            <person name="Schmutz J."/>
            <person name="Jabbour D."/>
            <person name="Luo H."/>
            <person name="Baker S.E."/>
            <person name="Pisabarro A.G."/>
            <person name="Walton J.D."/>
            <person name="Blanchette R.A."/>
            <person name="Henrissat B."/>
            <person name="Martin F."/>
            <person name="Cullen D."/>
            <person name="Hibbett D.S."/>
            <person name="Grigoriev I.V."/>
        </authorList>
    </citation>
    <scope>NUCLEOTIDE SEQUENCE [LARGE SCALE GENOMIC DNA]</scope>
    <source>
        <strain evidence="2">MUCL 33604</strain>
    </source>
</reference>
<evidence type="ECO:0000313" key="1">
    <source>
        <dbReference type="EMBL" id="KDQ59270.1"/>
    </source>
</evidence>
<organism evidence="1 2">
    <name type="scientific">Jaapia argillacea MUCL 33604</name>
    <dbReference type="NCBI Taxonomy" id="933084"/>
    <lineage>
        <taxon>Eukaryota</taxon>
        <taxon>Fungi</taxon>
        <taxon>Dikarya</taxon>
        <taxon>Basidiomycota</taxon>
        <taxon>Agaricomycotina</taxon>
        <taxon>Agaricomycetes</taxon>
        <taxon>Agaricomycetidae</taxon>
        <taxon>Jaapiales</taxon>
        <taxon>Jaapiaceae</taxon>
        <taxon>Jaapia</taxon>
    </lineage>
</organism>
<sequence>MDSLKGTRKSGEEKRSRGKVTVKLVQTSLDVLGSVADAVNVPGLKPGLSALSLVVNKLQKTSQNVDDLRTLSEYLPRLTTMIQNNQALHGGSVSDAMKSRIESLLRAWSLAAEESQKLKSHSRLMRFISSDDDAGAITGIVQSITWAIHSFLVEGSLAIEFALDVGS</sequence>
<dbReference type="EMBL" id="KL197716">
    <property type="protein sequence ID" value="KDQ59270.1"/>
    <property type="molecule type" value="Genomic_DNA"/>
</dbReference>
<dbReference type="HOGENOM" id="CLU_1594781_0_0_1"/>
<dbReference type="InterPro" id="IPR059179">
    <property type="entry name" value="MLKL-like_MCAfunc"/>
</dbReference>
<protein>
    <recommendedName>
        <fullName evidence="3">NACHT-NTPase and P-loop NTPases N-terminal domain-containing protein</fullName>
    </recommendedName>
</protein>
<name>A0A067PZF8_9AGAM</name>
<dbReference type="CDD" id="cd21037">
    <property type="entry name" value="MLKL_NTD"/>
    <property type="match status" value="1"/>
</dbReference>
<keyword evidence="2" id="KW-1185">Reference proteome</keyword>
<accession>A0A067PZF8</accession>
<evidence type="ECO:0000313" key="2">
    <source>
        <dbReference type="Proteomes" id="UP000027265"/>
    </source>
</evidence>